<dbReference type="EMBL" id="JADKBR010000019">
    <property type="protein sequence ID" value="MBK8891719.1"/>
    <property type="molecule type" value="Genomic_DNA"/>
</dbReference>
<keyword evidence="1" id="KW-1133">Transmembrane helix</keyword>
<feature type="transmembrane region" description="Helical" evidence="1">
    <location>
        <begin position="42"/>
        <end position="63"/>
    </location>
</feature>
<evidence type="ECO:0000313" key="2">
    <source>
        <dbReference type="EMBL" id="MBK8891719.1"/>
    </source>
</evidence>
<accession>A0A9D7LSN0</accession>
<keyword evidence="1" id="KW-0812">Transmembrane</keyword>
<protein>
    <submittedName>
        <fullName evidence="2">Uncharacterized protein</fullName>
    </submittedName>
</protein>
<sequence>MRRYPFSFIVLTALGVLCAIPGVISIAGFGAAAHPVLDDPMAGLAFMVSSVALVGSGAFPLVIERLKENEQR</sequence>
<evidence type="ECO:0000256" key="1">
    <source>
        <dbReference type="SAM" id="Phobius"/>
    </source>
</evidence>
<keyword evidence="1" id="KW-0472">Membrane</keyword>
<evidence type="ECO:0000313" key="3">
    <source>
        <dbReference type="Proteomes" id="UP000808146"/>
    </source>
</evidence>
<comment type="caution">
    <text evidence="2">The sequence shown here is derived from an EMBL/GenBank/DDBJ whole genome shotgun (WGS) entry which is preliminary data.</text>
</comment>
<gene>
    <name evidence="2" type="ORF">IPN75_15745</name>
</gene>
<dbReference type="Proteomes" id="UP000808146">
    <property type="component" value="Unassembled WGS sequence"/>
</dbReference>
<reference evidence="2" key="1">
    <citation type="submission" date="2020-10" db="EMBL/GenBank/DDBJ databases">
        <title>Connecting structure to function with the recovery of over 1000 high-quality activated sludge metagenome-assembled genomes encoding full-length rRNA genes using long-read sequencing.</title>
        <authorList>
            <person name="Singleton C.M."/>
            <person name="Petriglieri F."/>
            <person name="Kristensen J.M."/>
            <person name="Kirkegaard R.H."/>
            <person name="Michaelsen T.Y."/>
            <person name="Andersen M.H."/>
            <person name="Karst S.M."/>
            <person name="Dueholm M.S."/>
            <person name="Nielsen P.H."/>
            <person name="Albertsen M."/>
        </authorList>
    </citation>
    <scope>NUCLEOTIDE SEQUENCE</scope>
    <source>
        <strain evidence="2">OdNE_18-Q3-R46-58_BAT3C.305</strain>
    </source>
</reference>
<name>A0A9D7LSN0_9RHOO</name>
<dbReference type="AlphaFoldDB" id="A0A9D7LSN0"/>
<organism evidence="2 3">
    <name type="scientific">Candidatus Dechloromonas phosphorivorans</name>
    <dbReference type="NCBI Taxonomy" id="2899244"/>
    <lineage>
        <taxon>Bacteria</taxon>
        <taxon>Pseudomonadati</taxon>
        <taxon>Pseudomonadota</taxon>
        <taxon>Betaproteobacteria</taxon>
        <taxon>Rhodocyclales</taxon>
        <taxon>Azonexaceae</taxon>
        <taxon>Dechloromonas</taxon>
    </lineage>
</organism>
<proteinExistence type="predicted"/>